<dbReference type="Proteomes" id="UP000777784">
    <property type="component" value="Unassembled WGS sequence"/>
</dbReference>
<comment type="caution">
    <text evidence="1">The sequence shown here is derived from an EMBL/GenBank/DDBJ whole genome shotgun (WGS) entry which is preliminary data.</text>
</comment>
<evidence type="ECO:0000313" key="2">
    <source>
        <dbReference type="Proteomes" id="UP000777784"/>
    </source>
</evidence>
<protein>
    <submittedName>
        <fullName evidence="1">Uncharacterized protein</fullName>
    </submittedName>
</protein>
<gene>
    <name evidence="1" type="ORF">KJ970_17095</name>
</gene>
<accession>A0A948W7I5</accession>
<dbReference type="AlphaFoldDB" id="A0A948W7I5"/>
<name>A0A948W7I5_UNCEI</name>
<organism evidence="1 2">
    <name type="scientific">Eiseniibacteriota bacterium</name>
    <dbReference type="NCBI Taxonomy" id="2212470"/>
    <lineage>
        <taxon>Bacteria</taxon>
        <taxon>Candidatus Eiseniibacteriota</taxon>
    </lineage>
</organism>
<proteinExistence type="predicted"/>
<evidence type="ECO:0000313" key="1">
    <source>
        <dbReference type="EMBL" id="MBU2692634.1"/>
    </source>
</evidence>
<dbReference type="EMBL" id="JAHJDP010000097">
    <property type="protein sequence ID" value="MBU2692634.1"/>
    <property type="molecule type" value="Genomic_DNA"/>
</dbReference>
<reference evidence="1" key="1">
    <citation type="submission" date="2021-05" db="EMBL/GenBank/DDBJ databases">
        <title>Energy efficiency and biological interactions define the core microbiome of deep oligotrophic groundwater.</title>
        <authorList>
            <person name="Mehrshad M."/>
            <person name="Lopez-Fernandez M."/>
            <person name="Bell E."/>
            <person name="Bernier-Latmani R."/>
            <person name="Bertilsson S."/>
            <person name="Dopson M."/>
        </authorList>
    </citation>
    <scope>NUCLEOTIDE SEQUENCE</scope>
    <source>
        <strain evidence="1">Modern_marine.mb.64</strain>
    </source>
</reference>
<sequence>MSRLAQKNRTIWYALAVLFGVCLFLGFRTQTVVTSVLWNGNSTGEQQIVVENGDLLDRLSAKDSLLSVDVELTRDPFKVPSRPKSRPRTSDVKLKSKNEVVKPVLRALLFDNVNPSVQLSVGSTQSSWLRVGDTFQGWFIQDITSSGITVVKDEEEVFLQSP</sequence>